<reference evidence="2 3" key="2">
    <citation type="journal article" date="2007" name="PLoS Biol.">
        <title>Principles of genome evolution in the Drosophila melanogaster species group.</title>
        <authorList>
            <person name="Ranz J.M."/>
            <person name="Maurin D."/>
            <person name="Chan Y.S."/>
            <person name="von Grotthuss M."/>
            <person name="Hillier L.W."/>
            <person name="Roote J."/>
            <person name="Ashburner M."/>
            <person name="Bergman C.M."/>
        </authorList>
    </citation>
    <scope>NUCLEOTIDE SEQUENCE [LARGE SCALE GENOMIC DNA]</scope>
    <source>
        <strain evidence="3">Tai18E2 / Tucson 14021-0261.01</strain>
    </source>
</reference>
<name>A0A0R1E2M5_DROYA</name>
<feature type="compositionally biased region" description="Basic residues" evidence="1">
    <location>
        <begin position="117"/>
        <end position="126"/>
    </location>
</feature>
<protein>
    <submittedName>
        <fullName evidence="2">Uncharacterized protein, isoform D</fullName>
    </submittedName>
</protein>
<dbReference type="EMBL" id="CM000160">
    <property type="protein sequence ID" value="KRK03369.1"/>
    <property type="molecule type" value="Genomic_DNA"/>
</dbReference>
<dbReference type="GO" id="GO:0048802">
    <property type="term" value="P:notum morphogenesis"/>
    <property type="evidence" value="ECO:0007669"/>
    <property type="project" value="EnsemblMetazoa"/>
</dbReference>
<dbReference type="AlphaFoldDB" id="A0A0R1E2M5"/>
<evidence type="ECO:0000313" key="2">
    <source>
        <dbReference type="EMBL" id="KRK03369.1"/>
    </source>
</evidence>
<proteinExistence type="predicted"/>
<organism evidence="2 3">
    <name type="scientific">Drosophila yakuba</name>
    <name type="common">Fruit fly</name>
    <dbReference type="NCBI Taxonomy" id="7245"/>
    <lineage>
        <taxon>Eukaryota</taxon>
        <taxon>Metazoa</taxon>
        <taxon>Ecdysozoa</taxon>
        <taxon>Arthropoda</taxon>
        <taxon>Hexapoda</taxon>
        <taxon>Insecta</taxon>
        <taxon>Pterygota</taxon>
        <taxon>Neoptera</taxon>
        <taxon>Endopterygota</taxon>
        <taxon>Diptera</taxon>
        <taxon>Brachycera</taxon>
        <taxon>Muscomorpha</taxon>
        <taxon>Ephydroidea</taxon>
        <taxon>Drosophilidae</taxon>
        <taxon>Drosophila</taxon>
        <taxon>Sophophora</taxon>
    </lineage>
</organism>
<feature type="region of interest" description="Disordered" evidence="1">
    <location>
        <begin position="14"/>
        <end position="54"/>
    </location>
</feature>
<accession>A0A0R1E2M5</accession>
<keyword evidence="3" id="KW-1185">Reference proteome</keyword>
<dbReference type="KEGG" id="dya:Dyak_GE26030"/>
<feature type="region of interest" description="Disordered" evidence="1">
    <location>
        <begin position="66"/>
        <end position="150"/>
    </location>
</feature>
<reference evidence="2 3" key="1">
    <citation type="journal article" date="2007" name="Nature">
        <title>Evolution of genes and genomes on the Drosophila phylogeny.</title>
        <authorList>
            <consortium name="Drosophila 12 Genomes Consortium"/>
            <person name="Clark A.G."/>
            <person name="Eisen M.B."/>
            <person name="Smith D.R."/>
            <person name="Bergman C.M."/>
            <person name="Oliver B."/>
            <person name="Markow T.A."/>
            <person name="Kaufman T.C."/>
            <person name="Kellis M."/>
            <person name="Gelbart W."/>
            <person name="Iyer V.N."/>
            <person name="Pollard D.A."/>
            <person name="Sackton T.B."/>
            <person name="Larracuente A.M."/>
            <person name="Singh N.D."/>
            <person name="Abad J.P."/>
            <person name="Abt D.N."/>
            <person name="Adryan B."/>
            <person name="Aguade M."/>
            <person name="Akashi H."/>
            <person name="Anderson W.W."/>
            <person name="Aquadro C.F."/>
            <person name="Ardell D.H."/>
            <person name="Arguello R."/>
            <person name="Artieri C.G."/>
            <person name="Barbash D.A."/>
            <person name="Barker D."/>
            <person name="Barsanti P."/>
            <person name="Batterham P."/>
            <person name="Batzoglou S."/>
            <person name="Begun D."/>
            <person name="Bhutkar A."/>
            <person name="Blanco E."/>
            <person name="Bosak S.A."/>
            <person name="Bradley R.K."/>
            <person name="Brand A.D."/>
            <person name="Brent M.R."/>
            <person name="Brooks A.N."/>
            <person name="Brown R.H."/>
            <person name="Butlin R.K."/>
            <person name="Caggese C."/>
            <person name="Calvi B.R."/>
            <person name="Bernardo de Carvalho A."/>
            <person name="Caspi A."/>
            <person name="Castrezana S."/>
            <person name="Celniker S.E."/>
            <person name="Chang J.L."/>
            <person name="Chapple C."/>
            <person name="Chatterji S."/>
            <person name="Chinwalla A."/>
            <person name="Civetta A."/>
            <person name="Clifton S.W."/>
            <person name="Comeron J.M."/>
            <person name="Costello J.C."/>
            <person name="Coyne J.A."/>
            <person name="Daub J."/>
            <person name="David R.G."/>
            <person name="Delcher A.L."/>
            <person name="Delehaunty K."/>
            <person name="Do C.B."/>
            <person name="Ebling H."/>
            <person name="Edwards K."/>
            <person name="Eickbush T."/>
            <person name="Evans J.D."/>
            <person name="Filipski A."/>
            <person name="Findeiss S."/>
            <person name="Freyhult E."/>
            <person name="Fulton L."/>
            <person name="Fulton R."/>
            <person name="Garcia A.C."/>
            <person name="Gardiner A."/>
            <person name="Garfield D.A."/>
            <person name="Garvin B.E."/>
            <person name="Gibson G."/>
            <person name="Gilbert D."/>
            <person name="Gnerre S."/>
            <person name="Godfrey J."/>
            <person name="Good R."/>
            <person name="Gotea V."/>
            <person name="Gravely B."/>
            <person name="Greenberg A.J."/>
            <person name="Griffiths-Jones S."/>
            <person name="Gross S."/>
            <person name="Guigo R."/>
            <person name="Gustafson E.A."/>
            <person name="Haerty W."/>
            <person name="Hahn M.W."/>
            <person name="Halligan D.L."/>
            <person name="Halpern A.L."/>
            <person name="Halter G.M."/>
            <person name="Han M.V."/>
            <person name="Heger A."/>
            <person name="Hillier L."/>
            <person name="Hinrichs A.S."/>
            <person name="Holmes I."/>
            <person name="Hoskins R.A."/>
            <person name="Hubisz M.J."/>
            <person name="Hultmark D."/>
            <person name="Huntley M.A."/>
            <person name="Jaffe D.B."/>
            <person name="Jagadeeshan S."/>
            <person name="Jeck W.R."/>
            <person name="Johnson J."/>
            <person name="Jones C.D."/>
            <person name="Jordan W.C."/>
            <person name="Karpen G.H."/>
            <person name="Kataoka E."/>
            <person name="Keightley P.D."/>
            <person name="Kheradpour P."/>
            <person name="Kirkness E.F."/>
            <person name="Koerich L.B."/>
            <person name="Kristiansen K."/>
            <person name="Kudrna D."/>
            <person name="Kulathinal R.J."/>
            <person name="Kumar S."/>
            <person name="Kwok R."/>
            <person name="Lander E."/>
            <person name="Langley C.H."/>
            <person name="Lapoint R."/>
            <person name="Lazzaro B.P."/>
            <person name="Lee S.J."/>
            <person name="Levesque L."/>
            <person name="Li R."/>
            <person name="Lin C.F."/>
            <person name="Lin M.F."/>
            <person name="Lindblad-Toh K."/>
            <person name="Llopart A."/>
            <person name="Long M."/>
            <person name="Low L."/>
            <person name="Lozovsky E."/>
            <person name="Lu J."/>
            <person name="Luo M."/>
            <person name="Machado C.A."/>
            <person name="Makalowski W."/>
            <person name="Marzo M."/>
            <person name="Matsuda M."/>
            <person name="Matzkin L."/>
            <person name="McAllister B."/>
            <person name="McBride C.S."/>
            <person name="McKernan B."/>
            <person name="McKernan K."/>
            <person name="Mendez-Lago M."/>
            <person name="Minx P."/>
            <person name="Mollenhauer M.U."/>
            <person name="Montooth K."/>
            <person name="Mount S.M."/>
            <person name="Mu X."/>
            <person name="Myers E."/>
            <person name="Negre B."/>
            <person name="Newfeld S."/>
            <person name="Nielsen R."/>
            <person name="Noor M.A."/>
            <person name="O'Grady P."/>
            <person name="Pachter L."/>
            <person name="Papaceit M."/>
            <person name="Parisi M.J."/>
            <person name="Parisi M."/>
            <person name="Parts L."/>
            <person name="Pedersen J.S."/>
            <person name="Pesole G."/>
            <person name="Phillippy A.M."/>
            <person name="Ponting C.P."/>
            <person name="Pop M."/>
            <person name="Porcelli D."/>
            <person name="Powell J.R."/>
            <person name="Prohaska S."/>
            <person name="Pruitt K."/>
            <person name="Puig M."/>
            <person name="Quesneville H."/>
            <person name="Ram K.R."/>
            <person name="Rand D."/>
            <person name="Rasmussen M.D."/>
            <person name="Reed L.K."/>
            <person name="Reenan R."/>
            <person name="Reily A."/>
            <person name="Remington K.A."/>
            <person name="Rieger T.T."/>
            <person name="Ritchie M.G."/>
            <person name="Robin C."/>
            <person name="Rogers Y.H."/>
            <person name="Rohde C."/>
            <person name="Rozas J."/>
            <person name="Rubenfield M.J."/>
            <person name="Ruiz A."/>
            <person name="Russo S."/>
            <person name="Salzberg S.L."/>
            <person name="Sanchez-Gracia A."/>
            <person name="Saranga D.J."/>
            <person name="Sato H."/>
            <person name="Schaeffer S.W."/>
            <person name="Schatz M.C."/>
            <person name="Schlenke T."/>
            <person name="Schwartz R."/>
            <person name="Segarra C."/>
            <person name="Singh R.S."/>
            <person name="Sirot L."/>
            <person name="Sirota M."/>
            <person name="Sisneros N.B."/>
            <person name="Smith C.D."/>
            <person name="Smith T.F."/>
            <person name="Spieth J."/>
            <person name="Stage D.E."/>
            <person name="Stark A."/>
            <person name="Stephan W."/>
            <person name="Strausberg R.L."/>
            <person name="Strempel S."/>
            <person name="Sturgill D."/>
            <person name="Sutton G."/>
            <person name="Sutton G.G."/>
            <person name="Tao W."/>
            <person name="Teichmann S."/>
            <person name="Tobari Y.N."/>
            <person name="Tomimura Y."/>
            <person name="Tsolas J.M."/>
            <person name="Valente V.L."/>
            <person name="Venter E."/>
            <person name="Venter J.C."/>
            <person name="Vicario S."/>
            <person name="Vieira F.G."/>
            <person name="Vilella A.J."/>
            <person name="Villasante A."/>
            <person name="Walenz B."/>
            <person name="Wang J."/>
            <person name="Wasserman M."/>
            <person name="Watts T."/>
            <person name="Wilson D."/>
            <person name="Wilson R.K."/>
            <person name="Wing R.A."/>
            <person name="Wolfner M.F."/>
            <person name="Wong A."/>
            <person name="Wong G.K."/>
            <person name="Wu C.I."/>
            <person name="Wu G."/>
            <person name="Yamamoto D."/>
            <person name="Yang H.P."/>
            <person name="Yang S.P."/>
            <person name="Yorke J.A."/>
            <person name="Yoshida K."/>
            <person name="Zdobnov E."/>
            <person name="Zhang P."/>
            <person name="Zhang Y."/>
            <person name="Zimin A.V."/>
            <person name="Baldwin J."/>
            <person name="Abdouelleil A."/>
            <person name="Abdulkadir J."/>
            <person name="Abebe A."/>
            <person name="Abera B."/>
            <person name="Abreu J."/>
            <person name="Acer S.C."/>
            <person name="Aftuck L."/>
            <person name="Alexander A."/>
            <person name="An P."/>
            <person name="Anderson E."/>
            <person name="Anderson S."/>
            <person name="Arachi H."/>
            <person name="Azer M."/>
            <person name="Bachantsang P."/>
            <person name="Barry A."/>
            <person name="Bayul T."/>
            <person name="Berlin A."/>
            <person name="Bessette D."/>
            <person name="Bloom T."/>
            <person name="Blye J."/>
            <person name="Boguslavskiy L."/>
            <person name="Bonnet C."/>
            <person name="Boukhgalter B."/>
            <person name="Bourzgui I."/>
            <person name="Brown A."/>
            <person name="Cahill P."/>
            <person name="Channer S."/>
            <person name="Cheshatsang Y."/>
            <person name="Chuda L."/>
            <person name="Citroen M."/>
            <person name="Collymore A."/>
            <person name="Cooke P."/>
            <person name="Costello M."/>
            <person name="D'Aco K."/>
            <person name="Daza R."/>
            <person name="De Haan G."/>
            <person name="DeGray S."/>
            <person name="DeMaso C."/>
            <person name="Dhargay N."/>
            <person name="Dooley K."/>
            <person name="Dooley E."/>
            <person name="Doricent M."/>
            <person name="Dorje P."/>
            <person name="Dorjee K."/>
            <person name="Dupes A."/>
            <person name="Elong R."/>
            <person name="Falk J."/>
            <person name="Farina A."/>
            <person name="Faro S."/>
            <person name="Ferguson D."/>
            <person name="Fisher S."/>
            <person name="Foley C.D."/>
            <person name="Franke A."/>
            <person name="Friedrich D."/>
            <person name="Gadbois L."/>
            <person name="Gearin G."/>
            <person name="Gearin C.R."/>
            <person name="Giannoukos G."/>
            <person name="Goode T."/>
            <person name="Graham J."/>
            <person name="Grandbois E."/>
            <person name="Grewal S."/>
            <person name="Gyaltsen K."/>
            <person name="Hafez N."/>
            <person name="Hagos B."/>
            <person name="Hall J."/>
            <person name="Henson C."/>
            <person name="Hollinger A."/>
            <person name="Honan T."/>
            <person name="Huard M.D."/>
            <person name="Hughes L."/>
            <person name="Hurhula B."/>
            <person name="Husby M.E."/>
            <person name="Kamat A."/>
            <person name="Kanga B."/>
            <person name="Kashin S."/>
            <person name="Khazanovich D."/>
            <person name="Kisner P."/>
            <person name="Lance K."/>
            <person name="Lara M."/>
            <person name="Lee W."/>
            <person name="Lennon N."/>
            <person name="Letendre F."/>
            <person name="LeVine R."/>
            <person name="Lipovsky A."/>
            <person name="Liu X."/>
            <person name="Liu J."/>
            <person name="Liu S."/>
            <person name="Lokyitsang T."/>
            <person name="Lokyitsang Y."/>
            <person name="Lubonja R."/>
            <person name="Lui A."/>
            <person name="MacDonald P."/>
            <person name="Magnisalis V."/>
            <person name="Maru K."/>
            <person name="Matthews C."/>
            <person name="McCusker W."/>
            <person name="McDonough S."/>
            <person name="Mehta T."/>
            <person name="Meldrim J."/>
            <person name="Meneus L."/>
            <person name="Mihai O."/>
            <person name="Mihalev A."/>
            <person name="Mihova T."/>
            <person name="Mittelman R."/>
            <person name="Mlenga V."/>
            <person name="Montmayeur A."/>
            <person name="Mulrain L."/>
            <person name="Navidi A."/>
            <person name="Naylor J."/>
            <person name="Negash T."/>
            <person name="Nguyen T."/>
            <person name="Nguyen N."/>
            <person name="Nicol R."/>
            <person name="Norbu C."/>
            <person name="Norbu N."/>
            <person name="Novod N."/>
            <person name="O'Neill B."/>
            <person name="Osman S."/>
            <person name="Markiewicz E."/>
            <person name="Oyono O.L."/>
            <person name="Patti C."/>
            <person name="Phunkhang P."/>
            <person name="Pierre F."/>
            <person name="Priest M."/>
            <person name="Raghuraman S."/>
            <person name="Rege F."/>
            <person name="Reyes R."/>
            <person name="Rise C."/>
            <person name="Rogov P."/>
            <person name="Ross K."/>
            <person name="Ryan E."/>
            <person name="Settipalli S."/>
            <person name="Shea T."/>
            <person name="Sherpa N."/>
            <person name="Shi L."/>
            <person name="Shih D."/>
            <person name="Sparrow T."/>
            <person name="Spaulding J."/>
            <person name="Stalker J."/>
            <person name="Stange-Thomann N."/>
            <person name="Stavropoulos S."/>
            <person name="Stone C."/>
            <person name="Strader C."/>
            <person name="Tesfaye S."/>
            <person name="Thomson T."/>
            <person name="Thoulutsang Y."/>
            <person name="Thoulutsang D."/>
            <person name="Topham K."/>
            <person name="Topping I."/>
            <person name="Tsamla T."/>
            <person name="Vassiliev H."/>
            <person name="Vo A."/>
            <person name="Wangchuk T."/>
            <person name="Wangdi T."/>
            <person name="Weiand M."/>
            <person name="Wilkinson J."/>
            <person name="Wilson A."/>
            <person name="Yadav S."/>
            <person name="Young G."/>
            <person name="Yu Q."/>
            <person name="Zembek L."/>
            <person name="Zhong D."/>
            <person name="Zimmer A."/>
            <person name="Zwirko Z."/>
            <person name="Jaffe D.B."/>
            <person name="Alvarez P."/>
            <person name="Brockman W."/>
            <person name="Butler J."/>
            <person name="Chin C."/>
            <person name="Gnerre S."/>
            <person name="Grabherr M."/>
            <person name="Kleber M."/>
            <person name="Mauceli E."/>
            <person name="MacCallum I."/>
        </authorList>
    </citation>
    <scope>NUCLEOTIDE SEQUENCE [LARGE SCALE GENOMIC DNA]</scope>
    <source>
        <strain evidence="3">Tai18E2 / Tucson 14021-0261.01</strain>
    </source>
</reference>
<feature type="compositionally biased region" description="Basic and acidic residues" evidence="1">
    <location>
        <begin position="78"/>
        <end position="87"/>
    </location>
</feature>
<evidence type="ECO:0000313" key="3">
    <source>
        <dbReference type="Proteomes" id="UP000002282"/>
    </source>
</evidence>
<gene>
    <name evidence="2" type="primary">Dyak\GE26030</name>
    <name evidence="2" type="synonym">dyak_GLEANR_9609</name>
    <name evidence="2" type="synonym">GE26030</name>
    <name evidence="2" type="ORF">Dyak_GE26030</name>
</gene>
<sequence>MVVLTRSAAKLKENQVVKPSKPEIAVTDQNLRAASKEPPAPKKNAKKLPDVRESADVAVNLPKTLVSEVQSHKTQAADTKKKGEKQPASKVSSTIESPEAATKQNAISNMKPSEKKSTKKPRSKKCLSKDTLAEMPIQKAGKDHTKHPAK</sequence>
<dbReference type="Proteomes" id="UP000002282">
    <property type="component" value="Chromosome 3R"/>
</dbReference>
<feature type="compositionally biased region" description="Polar residues" evidence="1">
    <location>
        <begin position="67"/>
        <end position="77"/>
    </location>
</feature>
<evidence type="ECO:0000256" key="1">
    <source>
        <dbReference type="SAM" id="MobiDB-lite"/>
    </source>
</evidence>
<feature type="compositionally biased region" description="Polar residues" evidence="1">
    <location>
        <begin position="89"/>
        <end position="110"/>
    </location>
</feature>